<evidence type="ECO:0008006" key="3">
    <source>
        <dbReference type="Google" id="ProtNLM"/>
    </source>
</evidence>
<keyword evidence="2" id="KW-1185">Reference proteome</keyword>
<dbReference type="AlphaFoldDB" id="A0A4R9M452"/>
<sequence length="562" mass="66324">MFHFVRQPWEDFKLHYNVWENRSLELSELRILSEQFETFKLKWDEVYLIQKKWIENQKEIRRDKELLQSVSLGNSQIPIAGLGYFESAIDPKQNTPSPDLLAFYWTEEEKESIRNEILSLEKSTEDFHRTLFLSLSEKEMQTDVSIPPELSSIVPPKRYISEKQKWESWEQKKFFRNFLLNPSKPNLSEFFTLNQKEEFFLTEQDKSKLKEYQTELAKKIKECVLSSDCGGWEEMTLIIRMQSNLLSLNTGYFVFPKKTKTIPIYLDEEWTEIPKSVLDEKGKEVLTLFSLSKQVFLGKNYSSLAYKEWETVGTKINSLLTKDFNFEEIDPYPKSEGFIHKEFSQEQRQTAKEILPVLVKREADFNSYLSRIYKYHLIYKNCASEIFRYMNLFYPDEEKRNELLGGTVSDSPASFSFIPAVASIRVQKKLRILKVRNMPSYRILKKSQLTGGYWKDIREDFRFSSSSYRDNPYDHPFLFFTDDTIALRPIYGLTNLVWGLGNGAAGVIYLPFDKGKLLKKSGESVFFTVPELFFFNIRKGYFPYANKEDLPPSYFEKVQDTK</sequence>
<gene>
    <name evidence="1" type="ORF">EHS15_02000</name>
</gene>
<accession>A0A4R9M452</accession>
<dbReference type="OrthoDB" id="5556891at2"/>
<evidence type="ECO:0000313" key="1">
    <source>
        <dbReference type="EMBL" id="TGN20655.1"/>
    </source>
</evidence>
<reference evidence="1" key="1">
    <citation type="journal article" date="2019" name="PLoS Negl. Trop. Dis.">
        <title>Revisiting the worldwide diversity of Leptospira species in the environment.</title>
        <authorList>
            <person name="Vincent A.T."/>
            <person name="Schiettekatte O."/>
            <person name="Bourhy P."/>
            <person name="Veyrier F.J."/>
            <person name="Picardeau M."/>
        </authorList>
    </citation>
    <scope>NUCLEOTIDE SEQUENCE [LARGE SCALE GENOMIC DNA]</scope>
    <source>
        <strain evidence="1">201300427</strain>
    </source>
</reference>
<protein>
    <recommendedName>
        <fullName evidence="3">DUF4105 domain-containing protein</fullName>
    </recommendedName>
</protein>
<dbReference type="EMBL" id="RQHW01000008">
    <property type="protein sequence ID" value="TGN20655.1"/>
    <property type="molecule type" value="Genomic_DNA"/>
</dbReference>
<comment type="caution">
    <text evidence="1">The sequence shown here is derived from an EMBL/GenBank/DDBJ whole genome shotgun (WGS) entry which is preliminary data.</text>
</comment>
<name>A0A4R9M452_9LEPT</name>
<dbReference type="RefSeq" id="WP_135758870.1">
    <property type="nucleotide sequence ID" value="NZ_RQHW01000008.1"/>
</dbReference>
<organism evidence="1 2">
    <name type="scientific">Leptospira idonii</name>
    <dbReference type="NCBI Taxonomy" id="1193500"/>
    <lineage>
        <taxon>Bacteria</taxon>
        <taxon>Pseudomonadati</taxon>
        <taxon>Spirochaetota</taxon>
        <taxon>Spirochaetia</taxon>
        <taxon>Leptospirales</taxon>
        <taxon>Leptospiraceae</taxon>
        <taxon>Leptospira</taxon>
    </lineage>
</organism>
<dbReference type="Proteomes" id="UP000298058">
    <property type="component" value="Unassembled WGS sequence"/>
</dbReference>
<evidence type="ECO:0000313" key="2">
    <source>
        <dbReference type="Proteomes" id="UP000298058"/>
    </source>
</evidence>
<proteinExistence type="predicted"/>